<dbReference type="CDD" id="cd00047">
    <property type="entry name" value="PTPc"/>
    <property type="match status" value="1"/>
</dbReference>
<dbReference type="PROSITE" id="PS50056">
    <property type="entry name" value="TYR_PHOSPHATASE_2"/>
    <property type="match status" value="1"/>
</dbReference>
<dbReference type="STRING" id="1314781.A0A165MBZ2"/>
<dbReference type="InterPro" id="IPR000387">
    <property type="entry name" value="Tyr_Pase_dom"/>
</dbReference>
<dbReference type="SUPFAM" id="SSF52799">
    <property type="entry name" value="(Phosphotyrosine protein) phosphatases II"/>
    <property type="match status" value="1"/>
</dbReference>
<dbReference type="AlphaFoldDB" id="A0A165MBZ2"/>
<evidence type="ECO:0000259" key="3">
    <source>
        <dbReference type="PROSITE" id="PS50056"/>
    </source>
</evidence>
<dbReference type="FunCoup" id="A0A165MBZ2">
    <property type="interactions" value="607"/>
</dbReference>
<dbReference type="InParanoid" id="A0A165MBZ2"/>
<dbReference type="InterPro" id="IPR050348">
    <property type="entry name" value="Protein-Tyr_Phosphatase"/>
</dbReference>
<dbReference type="Gene3D" id="3.90.190.10">
    <property type="entry name" value="Protein tyrosine phosphatase superfamily"/>
    <property type="match status" value="1"/>
</dbReference>
<reference evidence="4 5" key="1">
    <citation type="journal article" date="2016" name="Mol. Biol. Evol.">
        <title>Comparative Genomics of Early-Diverging Mushroom-Forming Fungi Provides Insights into the Origins of Lignocellulose Decay Capabilities.</title>
        <authorList>
            <person name="Nagy L.G."/>
            <person name="Riley R."/>
            <person name="Tritt A."/>
            <person name="Adam C."/>
            <person name="Daum C."/>
            <person name="Floudas D."/>
            <person name="Sun H."/>
            <person name="Yadav J.S."/>
            <person name="Pangilinan J."/>
            <person name="Larsson K.H."/>
            <person name="Matsuura K."/>
            <person name="Barry K."/>
            <person name="Labutti K."/>
            <person name="Kuo R."/>
            <person name="Ohm R.A."/>
            <person name="Bhattacharya S.S."/>
            <person name="Shirouzu T."/>
            <person name="Yoshinaga Y."/>
            <person name="Martin F.M."/>
            <person name="Grigoriev I.V."/>
            <person name="Hibbett D.S."/>
        </authorList>
    </citation>
    <scope>NUCLEOTIDE SEQUENCE [LARGE SCALE GENOMIC DNA]</scope>
    <source>
        <strain evidence="4 5">HHB12029</strain>
    </source>
</reference>
<dbReference type="InterPro" id="IPR029021">
    <property type="entry name" value="Prot-tyrosine_phosphatase-like"/>
</dbReference>
<name>A0A165MBZ2_EXIGL</name>
<feature type="domain" description="Tyrosine-protein phosphatase" evidence="2">
    <location>
        <begin position="60"/>
        <end position="397"/>
    </location>
</feature>
<evidence type="ECO:0000313" key="5">
    <source>
        <dbReference type="Proteomes" id="UP000077266"/>
    </source>
</evidence>
<organism evidence="4 5">
    <name type="scientific">Exidia glandulosa HHB12029</name>
    <dbReference type="NCBI Taxonomy" id="1314781"/>
    <lineage>
        <taxon>Eukaryota</taxon>
        <taxon>Fungi</taxon>
        <taxon>Dikarya</taxon>
        <taxon>Basidiomycota</taxon>
        <taxon>Agaricomycotina</taxon>
        <taxon>Agaricomycetes</taxon>
        <taxon>Auriculariales</taxon>
        <taxon>Exidiaceae</taxon>
        <taxon>Exidia</taxon>
    </lineage>
</organism>
<keyword evidence="5" id="KW-1185">Reference proteome</keyword>
<sequence>MSSRQAINAAAHAPVWLDNARSRRYIAQALDALDSRDSIRQRAMAQSARHHRRRSSSSSFDAAFDATMLPEELADYYSSIEALAPENQRKNRYCDIVPFDRTRIPVPFLSGSSEGTGPSRYLNANFVRELAGGKYWIATQAALPFTAHALLSLLLHPVQVPGGSSAQVRTIVQLTLTTESGRVKAHPYFPDVVGETQQVSPETPRGTMPPIAITLLAQREISDADAIVSTLRISASGGPDHVFNHFLYTSWPDHGVPADGSSLVRFARLVDRANRDPRSIHPAFPPAPLPLLSNKDPNASPPSIVGCSAGVGRTGAFIAISSLLRAYKLLDEHPPPVTPGAPAFRPPVLSASPLGPMEPAFQADAVIAEVDALREQRSRMVQTHSQLVFIYNAISSAFQ</sequence>
<dbReference type="SMART" id="SM00404">
    <property type="entry name" value="PTPc_motif"/>
    <property type="match status" value="1"/>
</dbReference>
<dbReference type="PANTHER" id="PTHR19134:SF449">
    <property type="entry name" value="TYROSINE-PROTEIN PHOSPHATASE 1"/>
    <property type="match status" value="1"/>
</dbReference>
<dbReference type="Pfam" id="PF00102">
    <property type="entry name" value="Y_phosphatase"/>
    <property type="match status" value="1"/>
</dbReference>
<evidence type="ECO:0000259" key="2">
    <source>
        <dbReference type="PROSITE" id="PS50055"/>
    </source>
</evidence>
<dbReference type="SMART" id="SM00194">
    <property type="entry name" value="PTPc"/>
    <property type="match status" value="1"/>
</dbReference>
<comment type="similarity">
    <text evidence="1">Belongs to the protein-tyrosine phosphatase family. Non-receptor class subfamily.</text>
</comment>
<dbReference type="EMBL" id="KV425913">
    <property type="protein sequence ID" value="KZV99045.1"/>
    <property type="molecule type" value="Genomic_DNA"/>
</dbReference>
<dbReference type="PROSITE" id="PS50055">
    <property type="entry name" value="TYR_PHOSPHATASE_PTP"/>
    <property type="match status" value="1"/>
</dbReference>
<dbReference type="GO" id="GO:0004725">
    <property type="term" value="F:protein tyrosine phosphatase activity"/>
    <property type="evidence" value="ECO:0007669"/>
    <property type="project" value="InterPro"/>
</dbReference>
<dbReference type="OrthoDB" id="10253954at2759"/>
<dbReference type="InterPro" id="IPR003595">
    <property type="entry name" value="Tyr_Pase_cat"/>
</dbReference>
<evidence type="ECO:0000256" key="1">
    <source>
        <dbReference type="ARBA" id="ARBA00009649"/>
    </source>
</evidence>
<dbReference type="Proteomes" id="UP000077266">
    <property type="component" value="Unassembled WGS sequence"/>
</dbReference>
<evidence type="ECO:0000313" key="4">
    <source>
        <dbReference type="EMBL" id="KZV99045.1"/>
    </source>
</evidence>
<dbReference type="InterPro" id="IPR000242">
    <property type="entry name" value="PTP_cat"/>
</dbReference>
<accession>A0A165MBZ2</accession>
<feature type="domain" description="Tyrosine specific protein phosphatases" evidence="3">
    <location>
        <begin position="264"/>
        <end position="388"/>
    </location>
</feature>
<protein>
    <submittedName>
        <fullName evidence="4">Phosphatases II</fullName>
    </submittedName>
</protein>
<dbReference type="PRINTS" id="PR00700">
    <property type="entry name" value="PRTYPHPHTASE"/>
</dbReference>
<gene>
    <name evidence="4" type="ORF">EXIGLDRAFT_606331</name>
</gene>
<dbReference type="PANTHER" id="PTHR19134">
    <property type="entry name" value="RECEPTOR-TYPE TYROSINE-PROTEIN PHOSPHATASE"/>
    <property type="match status" value="1"/>
</dbReference>
<proteinExistence type="inferred from homology"/>